<name>A0A850HAE7_9SPHN</name>
<keyword evidence="6" id="KW-1185">Reference proteome</keyword>
<dbReference type="GO" id="GO:0016757">
    <property type="term" value="F:glycosyltransferase activity"/>
    <property type="evidence" value="ECO:0007669"/>
    <property type="project" value="InterPro"/>
</dbReference>
<sequence>MIDGYNLGLEKGTGVATYARNLSYEVHELGHRVSVLYGNRSSYQRDELLNEISFFDGPVEPNKFFAFVELAKQALRGGLSYNARPVPISGRVVTQSFSSQLPYFDALHNSNQIFKNAQAAFSIWKRLINVRLDEQPDLAHWTYPLPVKLVGRPNIYTLHDLVPLRLPYTTLDNKRRYLKLMRLLRDKADHIVTVSENSKRDLVELIGIPEDRITNTYQSVSIPAKYREKPEEQVEREIEGITGCDYKEYFLFWGSLEPKKNIGRIIEAYLSSDVDTPLIIIGAQAWKEDKELALLNVAKRSPEAEPQEKGRPPRAHAGNTRRRRNQKQIIRMDYVPFSMLVSLIRGAKAALFPSLYEGFGLPALEAMLLNTPVICSNTSSLPEVVGDAAYMVDPYDPQAITEAIRALDADADMRADLIKRGAAQAAKYSPENHRTRLQSVYEKFL</sequence>
<feature type="domain" description="Glycosyl transferase family 1" evidence="3">
    <location>
        <begin position="325"/>
        <end position="422"/>
    </location>
</feature>
<proteinExistence type="predicted"/>
<gene>
    <name evidence="5" type="ORF">HUO12_08600</name>
</gene>
<feature type="region of interest" description="Disordered" evidence="2">
    <location>
        <begin position="300"/>
        <end position="324"/>
    </location>
</feature>
<accession>A0A850HAE7</accession>
<feature type="compositionally biased region" description="Basic and acidic residues" evidence="2">
    <location>
        <begin position="300"/>
        <end position="311"/>
    </location>
</feature>
<evidence type="ECO:0000259" key="4">
    <source>
        <dbReference type="Pfam" id="PF13439"/>
    </source>
</evidence>
<evidence type="ECO:0000256" key="1">
    <source>
        <dbReference type="ARBA" id="ARBA00022679"/>
    </source>
</evidence>
<dbReference type="Gene3D" id="3.40.50.2000">
    <property type="entry name" value="Glycogen Phosphorylase B"/>
    <property type="match status" value="2"/>
</dbReference>
<reference evidence="5 6" key="1">
    <citation type="submission" date="2020-06" db="EMBL/GenBank/DDBJ databases">
        <title>Altererythrobacter lutimaris sp. nov., a marine bacterium isolated from a tidal flat.</title>
        <authorList>
            <person name="Kim D."/>
            <person name="Yoo Y."/>
            <person name="Kim J.-J."/>
        </authorList>
    </citation>
    <scope>NUCLEOTIDE SEQUENCE [LARGE SCALE GENOMIC DNA]</scope>
    <source>
        <strain evidence="5 6">JGD-16</strain>
    </source>
</reference>
<dbReference type="SUPFAM" id="SSF53756">
    <property type="entry name" value="UDP-Glycosyltransferase/glycogen phosphorylase"/>
    <property type="match status" value="1"/>
</dbReference>
<dbReference type="PANTHER" id="PTHR46401:SF2">
    <property type="entry name" value="GLYCOSYLTRANSFERASE WBBK-RELATED"/>
    <property type="match status" value="1"/>
</dbReference>
<protein>
    <submittedName>
        <fullName evidence="5">Glycosyltransferase family 4 protein</fullName>
    </submittedName>
</protein>
<dbReference type="Pfam" id="PF13439">
    <property type="entry name" value="Glyco_transf_4"/>
    <property type="match status" value="1"/>
</dbReference>
<evidence type="ECO:0000313" key="6">
    <source>
        <dbReference type="Proteomes" id="UP000546031"/>
    </source>
</evidence>
<dbReference type="Proteomes" id="UP000546031">
    <property type="component" value="Unassembled WGS sequence"/>
</dbReference>
<organism evidence="5 6">
    <name type="scientific">Altererythrobacter lutimaris</name>
    <dbReference type="NCBI Taxonomy" id="2743979"/>
    <lineage>
        <taxon>Bacteria</taxon>
        <taxon>Pseudomonadati</taxon>
        <taxon>Pseudomonadota</taxon>
        <taxon>Alphaproteobacteria</taxon>
        <taxon>Sphingomonadales</taxon>
        <taxon>Erythrobacteraceae</taxon>
        <taxon>Altererythrobacter</taxon>
    </lineage>
</organism>
<dbReference type="InterPro" id="IPR028098">
    <property type="entry name" value="Glyco_trans_4-like_N"/>
</dbReference>
<dbReference type="InterPro" id="IPR001296">
    <property type="entry name" value="Glyco_trans_1"/>
</dbReference>
<feature type="domain" description="Glycosyltransferase subfamily 4-like N-terminal" evidence="4">
    <location>
        <begin position="113"/>
        <end position="214"/>
    </location>
</feature>
<dbReference type="CDD" id="cd03809">
    <property type="entry name" value="GT4_MtfB-like"/>
    <property type="match status" value="1"/>
</dbReference>
<comment type="caution">
    <text evidence="5">The sequence shown here is derived from an EMBL/GenBank/DDBJ whole genome shotgun (WGS) entry which is preliminary data.</text>
</comment>
<dbReference type="GO" id="GO:0009103">
    <property type="term" value="P:lipopolysaccharide biosynthetic process"/>
    <property type="evidence" value="ECO:0007669"/>
    <property type="project" value="TreeGrafter"/>
</dbReference>
<keyword evidence="1 5" id="KW-0808">Transferase</keyword>
<evidence type="ECO:0000259" key="3">
    <source>
        <dbReference type="Pfam" id="PF00534"/>
    </source>
</evidence>
<dbReference type="EMBL" id="JABWTA010000001">
    <property type="protein sequence ID" value="NVE94953.1"/>
    <property type="molecule type" value="Genomic_DNA"/>
</dbReference>
<dbReference type="PANTHER" id="PTHR46401">
    <property type="entry name" value="GLYCOSYLTRANSFERASE WBBK-RELATED"/>
    <property type="match status" value="1"/>
</dbReference>
<dbReference type="Pfam" id="PF00534">
    <property type="entry name" value="Glycos_transf_1"/>
    <property type="match status" value="1"/>
</dbReference>
<evidence type="ECO:0000313" key="5">
    <source>
        <dbReference type="EMBL" id="NVE94953.1"/>
    </source>
</evidence>
<evidence type="ECO:0000256" key="2">
    <source>
        <dbReference type="SAM" id="MobiDB-lite"/>
    </source>
</evidence>
<dbReference type="AlphaFoldDB" id="A0A850HAE7"/>